<evidence type="ECO:0000256" key="6">
    <source>
        <dbReference type="SAM" id="MobiDB-lite"/>
    </source>
</evidence>
<evidence type="ECO:0000313" key="9">
    <source>
        <dbReference type="Proteomes" id="UP001500888"/>
    </source>
</evidence>
<evidence type="ECO:0000259" key="7">
    <source>
        <dbReference type="Pfam" id="PF07669"/>
    </source>
</evidence>
<feature type="domain" description="Type II methyltransferase M.TaqI-like" evidence="7">
    <location>
        <begin position="555"/>
        <end position="815"/>
    </location>
</feature>
<sequence length="1372" mass="153704">MRNVAYLAVDVAGSLIPQDVLSRIAAADRDLPGMRSEDYHLAAAERLGDAAARRWEYLLGAYRAFRERVDKLPESDPATSITRDRWLLILLNEFGFGRVPFNRGSISAGEKEFPISHLWHSVPMHLLGWNTPLDKGTAGVTKRAPQSMLQEFLNLSDDHLWGVLSNGRQLRILRDSTALVGSAYVEFDLEAIFDGEMYSDFVLLYTLLHASRFELLSDGDSTPTCADCWLEKWRAFAAETGVQAREQMRNGVKDALEALGTGFLVANPKLRDQLESGKLRREDFHHELLRLVYQLIFICVAEDRGALLDPKASPDAAERYAVYFSSRRLRRLAVRRSGDRHTDLWNTTAKVIAALGDDDGLPALGLPGLGGLFFRTANATRTLTDEPQPDQFLWCDLSNEALLTGIRRMSTVRDKDGRPRDVDFQHLGADELGSIYESLLELVPYATSNGMGPHFELRDKVSGNDRKTTGSYYTPSSLIESLLDTALNPVINEHAKSGNADDLLGITVCDPACGSGHFLVAAARRIAKRYAAMATGEDEPVPSAVRAAMHKVATKCIYGVDINPLAAELAKVSLWIESLEPGRPLAFLDAHIKVGNALLGTTPRLIAAGIPDAAFKPIEGDDRSFASALKKQNAREVQRGSREPGSALRGGQESLFDEAELPGNEKLAEQARSLATLPVSSVADVREQERRFQELESSEDLTRARRIAHAWCAAFVWRKHAEAPEAITSATLRSLEAGASLVPQRAEELRLLIEQYRFFHWHLEFPEIFRVGRSGLDINPDTGWEGGFTCVLGNPPWERVKIQEKEFFAGRDETVANAKNAAARKEAIAALATSENEVDRLLFAEFTNGLRQADGWALLLRDSGRYPLTGRGDINTYAVFAETGRTILSPNGRVGMVLPTGIATDATTQFFFKDMVTTKTLASLYDFENEEKLFANVHHSFRFCLWTGTGRRSPQERIDLAFRLRQVTQVADRQFTLTPDDIIRLNPNTGTCPVFDHKRNADITIGIYRRVPVLWREHLGGEGINPWDLSFRAMLHMANDSDLFRPSAADHEILESMLAEGWKLEGSALSRDGERLLPLYEAKMIHHFDDRFGTYEGQTEAQANVGTLPRPSSAEKDDPSYVTIPRYWVPEKEVENRLCPPKVVSGDRRTRHWTKGWLLGWRDICRSSDVRTMIISVLPRTATPDTALLMLPNKGPAACLIGNLSSFALDYVVRQKSSGTHLKYFTVRQLPVIGPDEYERECLWEPGERLRDWVTARVLELTYTSYGTEAFARDQGDDDAPYRWDEERRFWLRAELDAAYFHLYGVSHDDADYIMDTFRAFRNVTPGLFARTKSAILEMYDAMQDAIDGRKPYHTPLDPPPGHGPRHPERSI</sequence>
<feature type="region of interest" description="Disordered" evidence="6">
    <location>
        <begin position="631"/>
        <end position="653"/>
    </location>
</feature>
<accession>A0ABP7I9Y9</accession>
<dbReference type="GO" id="GO:0032259">
    <property type="term" value="P:methylation"/>
    <property type="evidence" value="ECO:0007669"/>
    <property type="project" value="UniProtKB-KW"/>
</dbReference>
<dbReference type="PANTHER" id="PTHR33841">
    <property type="entry name" value="DNA METHYLTRANSFERASE YEEA-RELATED"/>
    <property type="match status" value="1"/>
</dbReference>
<dbReference type="PANTHER" id="PTHR33841:SF1">
    <property type="entry name" value="DNA METHYLTRANSFERASE A"/>
    <property type="match status" value="1"/>
</dbReference>
<dbReference type="Gene3D" id="3.40.50.150">
    <property type="entry name" value="Vaccinia Virus protein VP39"/>
    <property type="match status" value="2"/>
</dbReference>
<feature type="region of interest" description="Disordered" evidence="6">
    <location>
        <begin position="1350"/>
        <end position="1372"/>
    </location>
</feature>
<dbReference type="SUPFAM" id="SSF53335">
    <property type="entry name" value="S-adenosyl-L-methionine-dependent methyltransferases"/>
    <property type="match status" value="1"/>
</dbReference>
<evidence type="ECO:0000256" key="3">
    <source>
        <dbReference type="ARBA" id="ARBA00022679"/>
    </source>
</evidence>
<dbReference type="Proteomes" id="UP001500888">
    <property type="component" value="Unassembled WGS sequence"/>
</dbReference>
<dbReference type="RefSeq" id="WP_344941227.1">
    <property type="nucleotide sequence ID" value="NZ_BAAAZR010000008.1"/>
</dbReference>
<feature type="compositionally biased region" description="Basic and acidic residues" evidence="6">
    <location>
        <begin position="633"/>
        <end position="642"/>
    </location>
</feature>
<comment type="caution">
    <text evidence="8">The sequence shown here is derived from an EMBL/GenBank/DDBJ whole genome shotgun (WGS) entry which is preliminary data.</text>
</comment>
<evidence type="ECO:0000256" key="2">
    <source>
        <dbReference type="ARBA" id="ARBA00022603"/>
    </source>
</evidence>
<dbReference type="InterPro" id="IPR029063">
    <property type="entry name" value="SAM-dependent_MTases_sf"/>
</dbReference>
<protein>
    <recommendedName>
        <fullName evidence="1">site-specific DNA-methyltransferase (adenine-specific)</fullName>
        <ecNumber evidence="1">2.1.1.72</ecNumber>
    </recommendedName>
</protein>
<dbReference type="PRINTS" id="PR00507">
    <property type="entry name" value="N12N6MTFRASE"/>
</dbReference>
<evidence type="ECO:0000256" key="4">
    <source>
        <dbReference type="ARBA" id="ARBA00022691"/>
    </source>
</evidence>
<evidence type="ECO:0000256" key="1">
    <source>
        <dbReference type="ARBA" id="ARBA00011900"/>
    </source>
</evidence>
<dbReference type="InterPro" id="IPR050953">
    <property type="entry name" value="N4_N6_ade-DNA_methylase"/>
</dbReference>
<gene>
    <name evidence="8" type="ORF">GCM10022226_37520</name>
</gene>
<dbReference type="InterPro" id="IPR011639">
    <property type="entry name" value="MethylTrfase_TaqI-like_dom"/>
</dbReference>
<evidence type="ECO:0000313" key="8">
    <source>
        <dbReference type="EMBL" id="GAA3813288.1"/>
    </source>
</evidence>
<dbReference type="EC" id="2.1.1.72" evidence="1"/>
<keyword evidence="3" id="KW-0808">Transferase</keyword>
<evidence type="ECO:0000256" key="5">
    <source>
        <dbReference type="ARBA" id="ARBA00047942"/>
    </source>
</evidence>
<comment type="catalytic activity">
    <reaction evidence="5">
        <text>a 2'-deoxyadenosine in DNA + S-adenosyl-L-methionine = an N(6)-methyl-2'-deoxyadenosine in DNA + S-adenosyl-L-homocysteine + H(+)</text>
        <dbReference type="Rhea" id="RHEA:15197"/>
        <dbReference type="Rhea" id="RHEA-COMP:12418"/>
        <dbReference type="Rhea" id="RHEA-COMP:12419"/>
        <dbReference type="ChEBI" id="CHEBI:15378"/>
        <dbReference type="ChEBI" id="CHEBI:57856"/>
        <dbReference type="ChEBI" id="CHEBI:59789"/>
        <dbReference type="ChEBI" id="CHEBI:90615"/>
        <dbReference type="ChEBI" id="CHEBI:90616"/>
        <dbReference type="EC" id="2.1.1.72"/>
    </reaction>
</comment>
<keyword evidence="2 8" id="KW-0489">Methyltransferase</keyword>
<dbReference type="Pfam" id="PF07669">
    <property type="entry name" value="Eco57I"/>
    <property type="match status" value="1"/>
</dbReference>
<dbReference type="EMBL" id="BAAAZR010000008">
    <property type="protein sequence ID" value="GAA3813288.1"/>
    <property type="molecule type" value="Genomic_DNA"/>
</dbReference>
<dbReference type="GO" id="GO:0008168">
    <property type="term" value="F:methyltransferase activity"/>
    <property type="evidence" value="ECO:0007669"/>
    <property type="project" value="UniProtKB-KW"/>
</dbReference>
<proteinExistence type="predicted"/>
<keyword evidence="4" id="KW-0949">S-adenosyl-L-methionine</keyword>
<reference evidence="9" key="1">
    <citation type="journal article" date="2019" name="Int. J. Syst. Evol. Microbiol.">
        <title>The Global Catalogue of Microorganisms (GCM) 10K type strain sequencing project: providing services to taxonomists for standard genome sequencing and annotation.</title>
        <authorList>
            <consortium name="The Broad Institute Genomics Platform"/>
            <consortium name="The Broad Institute Genome Sequencing Center for Infectious Disease"/>
            <person name="Wu L."/>
            <person name="Ma J."/>
        </authorList>
    </citation>
    <scope>NUCLEOTIDE SEQUENCE [LARGE SCALE GENOMIC DNA]</scope>
    <source>
        <strain evidence="9">JCM 16908</strain>
    </source>
</reference>
<organism evidence="8 9">
    <name type="scientific">Sphaerisporangium flaviroseum</name>
    <dbReference type="NCBI Taxonomy" id="509199"/>
    <lineage>
        <taxon>Bacteria</taxon>
        <taxon>Bacillati</taxon>
        <taxon>Actinomycetota</taxon>
        <taxon>Actinomycetes</taxon>
        <taxon>Streptosporangiales</taxon>
        <taxon>Streptosporangiaceae</taxon>
        <taxon>Sphaerisporangium</taxon>
    </lineage>
</organism>
<name>A0ABP7I9Y9_9ACTN</name>
<keyword evidence="9" id="KW-1185">Reference proteome</keyword>